<protein>
    <submittedName>
        <fullName evidence="1">Uncharacterized protein</fullName>
    </submittedName>
</protein>
<accession>A0A8S5VK80</accession>
<dbReference type="EMBL" id="BK035255">
    <property type="protein sequence ID" value="DAG89293.1"/>
    <property type="molecule type" value="Genomic_DNA"/>
</dbReference>
<reference evidence="1" key="1">
    <citation type="journal article" date="2021" name="Proc. Natl. Acad. Sci. U.S.A.">
        <title>A Catalog of Tens of Thousands of Viruses from Human Metagenomes Reveals Hidden Associations with Chronic Diseases.</title>
        <authorList>
            <person name="Tisza M.J."/>
            <person name="Buck C.B."/>
        </authorList>
    </citation>
    <scope>NUCLEOTIDE SEQUENCE</scope>
    <source>
        <strain evidence="1">CtbGU10</strain>
    </source>
</reference>
<name>A0A8S5VK80_9CAUD</name>
<proteinExistence type="predicted"/>
<sequence length="94" mass="10048">MGDAVADIKTDTSSKINLAKSIGYCHQTGTCDCDLSKLENGNYLLTAPRSSFISAFVVQTSGVSCFDSNISVSGKTLTIKNLQWYTAVYAVKIA</sequence>
<evidence type="ECO:0000313" key="1">
    <source>
        <dbReference type="EMBL" id="DAG89293.1"/>
    </source>
</evidence>
<organism evidence="1">
    <name type="scientific">Ackermannviridae sp</name>
    <dbReference type="NCBI Taxonomy" id="2831612"/>
    <lineage>
        <taxon>Viruses</taxon>
        <taxon>Duplodnaviria</taxon>
        <taxon>Heunggongvirae</taxon>
        <taxon>Uroviricota</taxon>
        <taxon>Caudoviricetes</taxon>
        <taxon>Pantevenvirales</taxon>
        <taxon>Ackermannviridae</taxon>
    </lineage>
</organism>